<dbReference type="PANTHER" id="PTHR48475:SF1">
    <property type="entry name" value="RNASE H TYPE-1 DOMAIN-CONTAINING PROTEIN"/>
    <property type="match status" value="1"/>
</dbReference>
<keyword evidence="3" id="KW-1185">Reference proteome</keyword>
<evidence type="ECO:0000259" key="1">
    <source>
        <dbReference type="PROSITE" id="PS50994"/>
    </source>
</evidence>
<dbReference type="EMBL" id="JBEDUW010000006">
    <property type="protein sequence ID" value="KAK9921930.1"/>
    <property type="molecule type" value="Genomic_DNA"/>
</dbReference>
<dbReference type="SUPFAM" id="SSF53098">
    <property type="entry name" value="Ribonuclease H-like"/>
    <property type="match status" value="1"/>
</dbReference>
<dbReference type="PROSITE" id="PS50994">
    <property type="entry name" value="INTEGRASE"/>
    <property type="match status" value="1"/>
</dbReference>
<reference evidence="2 3" key="1">
    <citation type="journal article" date="2023" name="G3 (Bethesda)">
        <title>A chromosome-length genome assembly and annotation of blackberry (Rubus argutus, cv. 'Hillquist').</title>
        <authorList>
            <person name="Bruna T."/>
            <person name="Aryal R."/>
            <person name="Dudchenko O."/>
            <person name="Sargent D.J."/>
            <person name="Mead D."/>
            <person name="Buti M."/>
            <person name="Cavallini A."/>
            <person name="Hytonen T."/>
            <person name="Andres J."/>
            <person name="Pham M."/>
            <person name="Weisz D."/>
            <person name="Mascagni F."/>
            <person name="Usai G."/>
            <person name="Natali L."/>
            <person name="Bassil N."/>
            <person name="Fernandez G.E."/>
            <person name="Lomsadze A."/>
            <person name="Armour M."/>
            <person name="Olukolu B."/>
            <person name="Poorten T."/>
            <person name="Britton C."/>
            <person name="Davik J."/>
            <person name="Ashrafi H."/>
            <person name="Aiden E.L."/>
            <person name="Borodovsky M."/>
            <person name="Worthington M."/>
        </authorList>
    </citation>
    <scope>NUCLEOTIDE SEQUENCE [LARGE SCALE GENOMIC DNA]</scope>
    <source>
        <strain evidence="2">PI 553951</strain>
    </source>
</reference>
<dbReference type="AlphaFoldDB" id="A0AAW1WF18"/>
<protein>
    <recommendedName>
        <fullName evidence="1">Integrase catalytic domain-containing protein</fullName>
    </recommendedName>
</protein>
<accession>A0AAW1WF18</accession>
<dbReference type="GO" id="GO:0003676">
    <property type="term" value="F:nucleic acid binding"/>
    <property type="evidence" value="ECO:0007669"/>
    <property type="project" value="InterPro"/>
</dbReference>
<name>A0AAW1WF18_RUBAR</name>
<comment type="caution">
    <text evidence="2">The sequence shown here is derived from an EMBL/GenBank/DDBJ whole genome shotgun (WGS) entry which is preliminary data.</text>
</comment>
<evidence type="ECO:0000313" key="3">
    <source>
        <dbReference type="Proteomes" id="UP001457282"/>
    </source>
</evidence>
<dbReference type="InterPro" id="IPR036397">
    <property type="entry name" value="RNaseH_sf"/>
</dbReference>
<dbReference type="GO" id="GO:0015074">
    <property type="term" value="P:DNA integration"/>
    <property type="evidence" value="ECO:0007669"/>
    <property type="project" value="InterPro"/>
</dbReference>
<dbReference type="PANTHER" id="PTHR48475">
    <property type="entry name" value="RIBONUCLEASE H"/>
    <property type="match status" value="1"/>
</dbReference>
<proteinExistence type="predicted"/>
<dbReference type="InterPro" id="IPR012337">
    <property type="entry name" value="RNaseH-like_sf"/>
</dbReference>
<dbReference type="Gene3D" id="3.30.420.10">
    <property type="entry name" value="Ribonuclease H-like superfamily/Ribonuclease H"/>
    <property type="match status" value="1"/>
</dbReference>
<sequence>MAKYGVKHKVATPYHPQTSGQVEISNREIKFILEKAVNTTRKDWSTKLLDVLWAYRTTYKSPLGMSPYRLVYGKACHIPVELEHRALWAVKTMNWDLRAAGKLRSRWTGPYEIVEVFPHGAMEIKNLHEGSTFKVNGQRLKVYHGGTFNAHEEVGRFTNVPNVG</sequence>
<feature type="domain" description="Integrase catalytic" evidence="1">
    <location>
        <begin position="1"/>
        <end position="75"/>
    </location>
</feature>
<gene>
    <name evidence="2" type="ORF">M0R45_030422</name>
</gene>
<dbReference type="InterPro" id="IPR001584">
    <property type="entry name" value="Integrase_cat-core"/>
</dbReference>
<evidence type="ECO:0000313" key="2">
    <source>
        <dbReference type="EMBL" id="KAK9921930.1"/>
    </source>
</evidence>
<organism evidence="2 3">
    <name type="scientific">Rubus argutus</name>
    <name type="common">Southern blackberry</name>
    <dbReference type="NCBI Taxonomy" id="59490"/>
    <lineage>
        <taxon>Eukaryota</taxon>
        <taxon>Viridiplantae</taxon>
        <taxon>Streptophyta</taxon>
        <taxon>Embryophyta</taxon>
        <taxon>Tracheophyta</taxon>
        <taxon>Spermatophyta</taxon>
        <taxon>Magnoliopsida</taxon>
        <taxon>eudicotyledons</taxon>
        <taxon>Gunneridae</taxon>
        <taxon>Pentapetalae</taxon>
        <taxon>rosids</taxon>
        <taxon>fabids</taxon>
        <taxon>Rosales</taxon>
        <taxon>Rosaceae</taxon>
        <taxon>Rosoideae</taxon>
        <taxon>Rosoideae incertae sedis</taxon>
        <taxon>Rubus</taxon>
    </lineage>
</organism>
<dbReference type="Proteomes" id="UP001457282">
    <property type="component" value="Unassembled WGS sequence"/>
</dbReference>